<gene>
    <name evidence="7" type="primary">cntI</name>
    <name evidence="7" type="ORF">LMG28614_07192</name>
</gene>
<dbReference type="GO" id="GO:0016020">
    <property type="term" value="C:membrane"/>
    <property type="evidence" value="ECO:0007669"/>
    <property type="project" value="UniProtKB-SubCell"/>
</dbReference>
<dbReference type="SUPFAM" id="SSF103481">
    <property type="entry name" value="Multidrug resistance efflux transporter EmrE"/>
    <property type="match status" value="2"/>
</dbReference>
<feature type="transmembrane region" description="Helical" evidence="5">
    <location>
        <begin position="85"/>
        <end position="102"/>
    </location>
</feature>
<feature type="transmembrane region" description="Helical" evidence="5">
    <location>
        <begin position="247"/>
        <end position="266"/>
    </location>
</feature>
<dbReference type="Gene3D" id="1.10.3730.20">
    <property type="match status" value="1"/>
</dbReference>
<comment type="subcellular location">
    <subcellularLocation>
        <location evidence="1">Membrane</location>
        <topology evidence="1">Multi-pass membrane protein</topology>
    </subcellularLocation>
</comment>
<sequence length="300" mass="31831">MSSSSATHANALPLSSIGSILASMFCFAVVDALAKTVALRYPANEVTFFRMLFGLVPAVAMCCAGRLSLTERLANIDLRGQTARALMLLGASGLFFAGLPYVPLGEAVALAYSETLIVILLAPLILRERLTRQAVAAALVGFFGVLLVVRPGGGQSSWLGPTLLLLSAVFGALSIVQIKRIRSTDDSETTVLFFTMVGTVVTGCTLMVNWRTPSVRALVIMAILGVFATAGQLLMTVAFRQADAGRLAPYNYTSIVWAAVFGYLIWHETMQPLSFLGIALIVGSAIAVAVRRKDTEGPLA</sequence>
<feature type="transmembrane region" description="Helical" evidence="5">
    <location>
        <begin position="158"/>
        <end position="178"/>
    </location>
</feature>
<dbReference type="Proteomes" id="UP000494365">
    <property type="component" value="Unassembled WGS sequence"/>
</dbReference>
<dbReference type="PANTHER" id="PTHR22911">
    <property type="entry name" value="ACYL-MALONYL CONDENSING ENZYME-RELATED"/>
    <property type="match status" value="1"/>
</dbReference>
<evidence type="ECO:0000256" key="1">
    <source>
        <dbReference type="ARBA" id="ARBA00004141"/>
    </source>
</evidence>
<dbReference type="Pfam" id="PF00892">
    <property type="entry name" value="EamA"/>
    <property type="match status" value="2"/>
</dbReference>
<evidence type="ECO:0000313" key="8">
    <source>
        <dbReference type="Proteomes" id="UP000494365"/>
    </source>
</evidence>
<dbReference type="RefSeq" id="WP_175153996.1">
    <property type="nucleotide sequence ID" value="NZ_CADIKK010000092.1"/>
</dbReference>
<keyword evidence="8" id="KW-1185">Reference proteome</keyword>
<dbReference type="EMBL" id="CADIKK010000092">
    <property type="protein sequence ID" value="CAB3810062.1"/>
    <property type="molecule type" value="Genomic_DNA"/>
</dbReference>
<keyword evidence="4 5" id="KW-0472">Membrane</keyword>
<evidence type="ECO:0000313" key="7">
    <source>
        <dbReference type="EMBL" id="CAB3810062.1"/>
    </source>
</evidence>
<evidence type="ECO:0000256" key="5">
    <source>
        <dbReference type="SAM" id="Phobius"/>
    </source>
</evidence>
<feature type="transmembrane region" description="Helical" evidence="5">
    <location>
        <begin position="272"/>
        <end position="290"/>
    </location>
</feature>
<keyword evidence="2 5" id="KW-0812">Transmembrane</keyword>
<feature type="transmembrane region" description="Helical" evidence="5">
    <location>
        <begin position="108"/>
        <end position="126"/>
    </location>
</feature>
<feature type="transmembrane region" description="Helical" evidence="5">
    <location>
        <begin position="133"/>
        <end position="152"/>
    </location>
</feature>
<dbReference type="InterPro" id="IPR037185">
    <property type="entry name" value="EmrE-like"/>
</dbReference>
<feature type="transmembrane region" description="Helical" evidence="5">
    <location>
        <begin position="46"/>
        <end position="64"/>
    </location>
</feature>
<evidence type="ECO:0000256" key="3">
    <source>
        <dbReference type="ARBA" id="ARBA00022989"/>
    </source>
</evidence>
<protein>
    <submittedName>
        <fullName evidence="7">Pseudopaline exporter CntI</fullName>
    </submittedName>
</protein>
<organism evidence="7 8">
    <name type="scientific">Paraburkholderia ultramafica</name>
    <dbReference type="NCBI Taxonomy" id="1544867"/>
    <lineage>
        <taxon>Bacteria</taxon>
        <taxon>Pseudomonadati</taxon>
        <taxon>Pseudomonadota</taxon>
        <taxon>Betaproteobacteria</taxon>
        <taxon>Burkholderiales</taxon>
        <taxon>Burkholderiaceae</taxon>
        <taxon>Paraburkholderia</taxon>
    </lineage>
</organism>
<name>A0A6S7BQQ0_9BURK</name>
<dbReference type="InterPro" id="IPR000620">
    <property type="entry name" value="EamA_dom"/>
</dbReference>
<proteinExistence type="predicted"/>
<evidence type="ECO:0000259" key="6">
    <source>
        <dbReference type="Pfam" id="PF00892"/>
    </source>
</evidence>
<dbReference type="AlphaFoldDB" id="A0A6S7BQQ0"/>
<feature type="domain" description="EamA" evidence="6">
    <location>
        <begin position="159"/>
        <end position="288"/>
    </location>
</feature>
<dbReference type="PANTHER" id="PTHR22911:SF6">
    <property type="entry name" value="SOLUTE CARRIER FAMILY 35 MEMBER G1"/>
    <property type="match status" value="1"/>
</dbReference>
<feature type="transmembrane region" description="Helical" evidence="5">
    <location>
        <begin position="190"/>
        <end position="208"/>
    </location>
</feature>
<feature type="domain" description="EamA" evidence="6">
    <location>
        <begin position="17"/>
        <end position="149"/>
    </location>
</feature>
<feature type="transmembrane region" description="Helical" evidence="5">
    <location>
        <begin position="214"/>
        <end position="235"/>
    </location>
</feature>
<evidence type="ECO:0000256" key="2">
    <source>
        <dbReference type="ARBA" id="ARBA00022692"/>
    </source>
</evidence>
<evidence type="ECO:0000256" key="4">
    <source>
        <dbReference type="ARBA" id="ARBA00023136"/>
    </source>
</evidence>
<accession>A0A6S7BQQ0</accession>
<reference evidence="7 8" key="1">
    <citation type="submission" date="2020-04" db="EMBL/GenBank/DDBJ databases">
        <authorList>
            <person name="De Canck E."/>
        </authorList>
    </citation>
    <scope>NUCLEOTIDE SEQUENCE [LARGE SCALE GENOMIC DNA]</scope>
    <source>
        <strain evidence="7 8">LMG 28614</strain>
    </source>
</reference>
<feature type="transmembrane region" description="Helical" evidence="5">
    <location>
        <begin position="12"/>
        <end position="34"/>
    </location>
</feature>
<keyword evidence="3 5" id="KW-1133">Transmembrane helix</keyword>